<dbReference type="PANTHER" id="PTHR35894:SF1">
    <property type="entry name" value="PHOSPHORIBULOKINASE _ URIDINE KINASE FAMILY"/>
    <property type="match status" value="1"/>
</dbReference>
<dbReference type="InterPro" id="IPR049945">
    <property type="entry name" value="AAA_22"/>
</dbReference>
<accession>A0A6P2SML3</accession>
<dbReference type="InterPro" id="IPR052026">
    <property type="entry name" value="ExeA_AAA_ATPase_DNA-bind"/>
</dbReference>
<evidence type="ECO:0000259" key="1">
    <source>
        <dbReference type="PROSITE" id="PS50943"/>
    </source>
</evidence>
<dbReference type="Gene3D" id="3.40.50.300">
    <property type="entry name" value="P-loop containing nucleotide triphosphate hydrolases"/>
    <property type="match status" value="1"/>
</dbReference>
<dbReference type="PANTHER" id="PTHR35894">
    <property type="entry name" value="GENERAL SECRETION PATHWAY PROTEIN A-RELATED"/>
    <property type="match status" value="1"/>
</dbReference>
<name>A0A6P2SML3_9BURK</name>
<dbReference type="SUPFAM" id="SSF47413">
    <property type="entry name" value="lambda repressor-like DNA-binding domains"/>
    <property type="match status" value="1"/>
</dbReference>
<evidence type="ECO:0000313" key="3">
    <source>
        <dbReference type="Proteomes" id="UP000494261"/>
    </source>
</evidence>
<protein>
    <submittedName>
        <fullName evidence="2">Putative DNA-binding phage protein</fullName>
    </submittedName>
</protein>
<dbReference type="Proteomes" id="UP000494261">
    <property type="component" value="Unassembled WGS sequence"/>
</dbReference>
<dbReference type="InterPro" id="IPR003593">
    <property type="entry name" value="AAA+_ATPase"/>
</dbReference>
<dbReference type="AlphaFoldDB" id="A0A6P2SML3"/>
<gene>
    <name evidence="2" type="ORF">BLA13014_07351</name>
</gene>
<dbReference type="InterPro" id="IPR001387">
    <property type="entry name" value="Cro/C1-type_HTH"/>
</dbReference>
<organism evidence="2 3">
    <name type="scientific">Burkholderia aenigmatica</name>
    <dbReference type="NCBI Taxonomy" id="2015348"/>
    <lineage>
        <taxon>Bacteria</taxon>
        <taxon>Pseudomonadati</taxon>
        <taxon>Pseudomonadota</taxon>
        <taxon>Betaproteobacteria</taxon>
        <taxon>Burkholderiales</taxon>
        <taxon>Burkholderiaceae</taxon>
        <taxon>Burkholderia</taxon>
        <taxon>Burkholderia cepacia complex</taxon>
    </lineage>
</organism>
<evidence type="ECO:0000313" key="2">
    <source>
        <dbReference type="EMBL" id="VWC46873.1"/>
    </source>
</evidence>
<dbReference type="GO" id="GO:0003677">
    <property type="term" value="F:DNA binding"/>
    <property type="evidence" value="ECO:0007669"/>
    <property type="project" value="UniProtKB-KW"/>
</dbReference>
<sequence>MLKLKNVLLKAGCKQADLAKALNVSQATVAQIVNHGEWPKSLDELDLQERICDFLEAKGVAQAELASVFEEVDQADVRERINAFLAEIGADPADLANVLEAKVSEPRAVLADTAARSVPKSKPATESNQEESMLLRKQTLFPATRKHFGLFRDPFQDDIQSHEDMYVSPDIRYIREAMFQTSKHGGLLAVVAESGAGKTTLMRDLEDRIVRENQPILLIKPYVLGMEDNDQKGKTLKATHIAEAIMATVAPLERPKSSPEARFRQLHQVLRESHAAGYRHCLVIDEAHSLPIPTIKHLKRFFELELGFKKLLSIILIGQPELKAKLSERNQDVREVVQRCEMVELAPLDGGRLDEYLKFKFDRLGKPIGEVIDPSGIDALRAKLTITSTRRDRPETVSLLYPLAVGNLLTACMNLAAEIGVPTVTADVVKGV</sequence>
<dbReference type="SUPFAM" id="SSF52540">
    <property type="entry name" value="P-loop containing nucleoside triphosphate hydrolases"/>
    <property type="match status" value="1"/>
</dbReference>
<dbReference type="GO" id="GO:0016887">
    <property type="term" value="F:ATP hydrolysis activity"/>
    <property type="evidence" value="ECO:0007669"/>
    <property type="project" value="InterPro"/>
</dbReference>
<dbReference type="InterPro" id="IPR010982">
    <property type="entry name" value="Lambda_DNA-bd_dom_sf"/>
</dbReference>
<reference evidence="2 3" key="1">
    <citation type="submission" date="2019-09" db="EMBL/GenBank/DDBJ databases">
        <authorList>
            <person name="Depoorter E."/>
        </authorList>
    </citation>
    <scope>NUCLEOTIDE SEQUENCE [LARGE SCALE GENOMIC DNA]</scope>
    <source>
        <strain evidence="2">LMG 13014</strain>
    </source>
</reference>
<proteinExistence type="predicted"/>
<dbReference type="EMBL" id="CABVQC010000082">
    <property type="protein sequence ID" value="VWC46873.1"/>
    <property type="molecule type" value="Genomic_DNA"/>
</dbReference>
<dbReference type="PROSITE" id="PS50943">
    <property type="entry name" value="HTH_CROC1"/>
    <property type="match status" value="1"/>
</dbReference>
<keyword evidence="2" id="KW-0238">DNA-binding</keyword>
<dbReference type="SMART" id="SM00382">
    <property type="entry name" value="AAA"/>
    <property type="match status" value="1"/>
</dbReference>
<dbReference type="Pfam" id="PF13401">
    <property type="entry name" value="AAA_22"/>
    <property type="match status" value="1"/>
</dbReference>
<dbReference type="CDD" id="cd00093">
    <property type="entry name" value="HTH_XRE"/>
    <property type="match status" value="1"/>
</dbReference>
<dbReference type="InterPro" id="IPR027417">
    <property type="entry name" value="P-loop_NTPase"/>
</dbReference>
<feature type="domain" description="HTH cro/C1-type" evidence="1">
    <location>
        <begin position="4"/>
        <end position="34"/>
    </location>
</feature>